<dbReference type="SMART" id="SM00409">
    <property type="entry name" value="IG"/>
    <property type="match status" value="1"/>
</dbReference>
<dbReference type="InterPro" id="IPR036179">
    <property type="entry name" value="Ig-like_dom_sf"/>
</dbReference>
<dbReference type="AlphaFoldDB" id="A0A9D3M983"/>
<evidence type="ECO:0000256" key="6">
    <source>
        <dbReference type="SAM" id="Phobius"/>
    </source>
</evidence>
<dbReference type="GO" id="GO:0005102">
    <property type="term" value="F:signaling receptor binding"/>
    <property type="evidence" value="ECO:0007669"/>
    <property type="project" value="TreeGrafter"/>
</dbReference>
<proteinExistence type="predicted"/>
<dbReference type="Gene3D" id="2.60.40.10">
    <property type="entry name" value="Immunoglobulins"/>
    <property type="match status" value="2"/>
</dbReference>
<feature type="transmembrane region" description="Helical" evidence="6">
    <location>
        <begin position="310"/>
        <end position="331"/>
    </location>
</feature>
<evidence type="ECO:0000259" key="8">
    <source>
        <dbReference type="PROSITE" id="PS50835"/>
    </source>
</evidence>
<evidence type="ECO:0000256" key="1">
    <source>
        <dbReference type="ARBA" id="ARBA00022729"/>
    </source>
</evidence>
<dbReference type="InterPro" id="IPR053096">
    <property type="entry name" value="CRTAM"/>
</dbReference>
<keyword evidence="6" id="KW-0472">Membrane</keyword>
<dbReference type="InterPro" id="IPR013098">
    <property type="entry name" value="Ig_I-set"/>
</dbReference>
<protein>
    <recommendedName>
        <fullName evidence="8">Ig-like domain-containing protein</fullName>
    </recommendedName>
</protein>
<accession>A0A9D3M983</accession>
<keyword evidence="6" id="KW-0812">Transmembrane</keyword>
<dbReference type="FunFam" id="2.60.40.10:FF:000013">
    <property type="entry name" value="cell adhesion molecule 1 isoform X1"/>
    <property type="match status" value="1"/>
</dbReference>
<keyword evidence="1 7" id="KW-0732">Signal</keyword>
<keyword evidence="6" id="KW-1133">Transmembrane helix</keyword>
<evidence type="ECO:0000256" key="5">
    <source>
        <dbReference type="SAM" id="MobiDB-lite"/>
    </source>
</evidence>
<dbReference type="Proteomes" id="UP001044222">
    <property type="component" value="Chromosome 8"/>
</dbReference>
<dbReference type="InterPro" id="IPR003599">
    <property type="entry name" value="Ig_sub"/>
</dbReference>
<organism evidence="9 10">
    <name type="scientific">Anguilla anguilla</name>
    <name type="common">European freshwater eel</name>
    <name type="synonym">Muraena anguilla</name>
    <dbReference type="NCBI Taxonomy" id="7936"/>
    <lineage>
        <taxon>Eukaryota</taxon>
        <taxon>Metazoa</taxon>
        <taxon>Chordata</taxon>
        <taxon>Craniata</taxon>
        <taxon>Vertebrata</taxon>
        <taxon>Euteleostomi</taxon>
        <taxon>Actinopterygii</taxon>
        <taxon>Neopterygii</taxon>
        <taxon>Teleostei</taxon>
        <taxon>Anguilliformes</taxon>
        <taxon>Anguillidae</taxon>
        <taxon>Anguilla</taxon>
    </lineage>
</organism>
<dbReference type="Pfam" id="PF07679">
    <property type="entry name" value="I-set"/>
    <property type="match status" value="1"/>
</dbReference>
<name>A0A9D3M983_ANGAN</name>
<keyword evidence="10" id="KW-1185">Reference proteome</keyword>
<keyword evidence="4" id="KW-0393">Immunoglobulin domain</keyword>
<keyword evidence="3" id="KW-1015">Disulfide bond</keyword>
<dbReference type="InterPro" id="IPR013783">
    <property type="entry name" value="Ig-like_fold"/>
</dbReference>
<dbReference type="GO" id="GO:0005886">
    <property type="term" value="C:plasma membrane"/>
    <property type="evidence" value="ECO:0007669"/>
    <property type="project" value="TreeGrafter"/>
</dbReference>
<feature type="domain" description="Ig-like" evidence="8">
    <location>
        <begin position="17"/>
        <end position="99"/>
    </location>
</feature>
<dbReference type="PANTHER" id="PTHR47118">
    <property type="entry name" value="CYTOTOXIC AND REGULATORY T-CELL MOLECULE"/>
    <property type="match status" value="1"/>
</dbReference>
<evidence type="ECO:0000256" key="7">
    <source>
        <dbReference type="SAM" id="SignalP"/>
    </source>
</evidence>
<dbReference type="EMBL" id="JAFIRN010000008">
    <property type="protein sequence ID" value="KAG5843847.1"/>
    <property type="molecule type" value="Genomic_DNA"/>
</dbReference>
<dbReference type="InterPro" id="IPR007110">
    <property type="entry name" value="Ig-like_dom"/>
</dbReference>
<dbReference type="PANTHER" id="PTHR47118:SF1">
    <property type="entry name" value="CYTOTOXIC AND REGULATORY T-CELL MOLECULE"/>
    <property type="match status" value="1"/>
</dbReference>
<dbReference type="GO" id="GO:0008037">
    <property type="term" value="P:cell recognition"/>
    <property type="evidence" value="ECO:0007669"/>
    <property type="project" value="TreeGrafter"/>
</dbReference>
<sequence>MMLLQLQICFLVLVVRGMATALKTENITVMEGDTLILRCSIHVANVTHLEWKNPNGFVIFFNSHKALRNKRYRLVTFSHSEYTISMANVNFKDGGHYTCLQYTQPVITKRFKVTVVGFPKLEMTEHEDRTAIKCSAEANSSPPRISWRFESGLQLDAPHAQYQCGVNPDKCSSVDIILVQALKRRVTVKCIIHHQALNSHLMNFISITKDSTEEQFSSATVGYWSSTADTTEQATQSTIDPHSGFTGNPTVAVTTISALTNTSTNSSFGGNTTAAVTTISALTNTSTNSSVGEPQNEWDQRDSERQSAPVLIFLVTCLILGLLVVVIFFLIKLRKAHVIWKLENENSEQSLESSKSKSSHEEKQSQERKLGTSVINPGYQNTNFTRYIAEEAPAEAATNVQNGESADIQRDSRNPCVVTTCTQIKETEL</sequence>
<reference evidence="9" key="1">
    <citation type="submission" date="2021-01" db="EMBL/GenBank/DDBJ databases">
        <title>A chromosome-scale assembly of European eel, Anguilla anguilla.</title>
        <authorList>
            <person name="Henkel C."/>
            <person name="Jong-Raadsen S.A."/>
            <person name="Dufour S."/>
            <person name="Weltzien F.-A."/>
            <person name="Palstra A.P."/>
            <person name="Pelster B."/>
            <person name="Spaink H.P."/>
            <person name="Van Den Thillart G.E."/>
            <person name="Jansen H."/>
            <person name="Zahm M."/>
            <person name="Klopp C."/>
            <person name="Cedric C."/>
            <person name="Louis A."/>
            <person name="Berthelot C."/>
            <person name="Parey E."/>
            <person name="Roest Crollius H."/>
            <person name="Montfort J."/>
            <person name="Robinson-Rechavi M."/>
            <person name="Bucao C."/>
            <person name="Bouchez O."/>
            <person name="Gislard M."/>
            <person name="Lluch J."/>
            <person name="Milhes M."/>
            <person name="Lampietro C."/>
            <person name="Lopez Roques C."/>
            <person name="Donnadieu C."/>
            <person name="Braasch I."/>
            <person name="Desvignes T."/>
            <person name="Postlethwait J."/>
            <person name="Bobe J."/>
            <person name="Guiguen Y."/>
            <person name="Dirks R."/>
        </authorList>
    </citation>
    <scope>NUCLEOTIDE SEQUENCE</scope>
    <source>
        <strain evidence="9">Tag_6206</strain>
        <tissue evidence="9">Liver</tissue>
    </source>
</reference>
<feature type="chain" id="PRO_5039279217" description="Ig-like domain-containing protein" evidence="7">
    <location>
        <begin position="22"/>
        <end position="429"/>
    </location>
</feature>
<gene>
    <name evidence="9" type="ORF">ANANG_G00155240</name>
</gene>
<feature type="region of interest" description="Disordered" evidence="5">
    <location>
        <begin position="349"/>
        <end position="375"/>
    </location>
</feature>
<dbReference type="GO" id="GO:0002860">
    <property type="term" value="P:positive regulation of natural killer cell mediated cytotoxicity directed against tumor cell target"/>
    <property type="evidence" value="ECO:0007669"/>
    <property type="project" value="TreeGrafter"/>
</dbReference>
<feature type="domain" description="Ig-like" evidence="8">
    <location>
        <begin position="105"/>
        <end position="175"/>
    </location>
</feature>
<evidence type="ECO:0000313" key="10">
    <source>
        <dbReference type="Proteomes" id="UP001044222"/>
    </source>
</evidence>
<dbReference type="SUPFAM" id="SSF48726">
    <property type="entry name" value="Immunoglobulin"/>
    <property type="match status" value="1"/>
</dbReference>
<feature type="compositionally biased region" description="Basic and acidic residues" evidence="5">
    <location>
        <begin position="354"/>
        <end position="370"/>
    </location>
</feature>
<evidence type="ECO:0000256" key="2">
    <source>
        <dbReference type="ARBA" id="ARBA00022737"/>
    </source>
</evidence>
<evidence type="ECO:0000256" key="3">
    <source>
        <dbReference type="ARBA" id="ARBA00023157"/>
    </source>
</evidence>
<dbReference type="GO" id="GO:0002355">
    <property type="term" value="P:detection of tumor cell"/>
    <property type="evidence" value="ECO:0007669"/>
    <property type="project" value="TreeGrafter"/>
</dbReference>
<evidence type="ECO:0000256" key="4">
    <source>
        <dbReference type="ARBA" id="ARBA00023319"/>
    </source>
</evidence>
<keyword evidence="2" id="KW-0677">Repeat</keyword>
<comment type="caution">
    <text evidence="9">The sequence shown here is derived from an EMBL/GenBank/DDBJ whole genome shotgun (WGS) entry which is preliminary data.</text>
</comment>
<feature type="signal peptide" evidence="7">
    <location>
        <begin position="1"/>
        <end position="21"/>
    </location>
</feature>
<dbReference type="PROSITE" id="PS50835">
    <property type="entry name" value="IG_LIKE"/>
    <property type="match status" value="2"/>
</dbReference>
<evidence type="ECO:0000313" key="9">
    <source>
        <dbReference type="EMBL" id="KAG5843847.1"/>
    </source>
</evidence>